<feature type="compositionally biased region" description="Basic and acidic residues" evidence="1">
    <location>
        <begin position="78"/>
        <end position="91"/>
    </location>
</feature>
<proteinExistence type="predicted"/>
<name>A0A292Q7P8_9PEZI</name>
<feature type="region of interest" description="Disordered" evidence="1">
    <location>
        <begin position="78"/>
        <end position="175"/>
    </location>
</feature>
<reference evidence="2" key="1">
    <citation type="submission" date="2015-10" db="EMBL/GenBank/DDBJ databases">
        <authorList>
            <person name="Regsiter A."/>
            <person name="william w."/>
        </authorList>
    </citation>
    <scope>NUCLEOTIDE SEQUENCE</scope>
    <source>
        <strain evidence="2">Montdore</strain>
    </source>
</reference>
<evidence type="ECO:0000313" key="3">
    <source>
        <dbReference type="Proteomes" id="UP001412239"/>
    </source>
</evidence>
<evidence type="ECO:0000313" key="2">
    <source>
        <dbReference type="EMBL" id="CUS14730.1"/>
    </source>
</evidence>
<dbReference type="InterPro" id="IPR028119">
    <property type="entry name" value="Snapin/Pallidin/Snn1"/>
</dbReference>
<organism evidence="2 3">
    <name type="scientific">Tuber aestivum</name>
    <name type="common">summer truffle</name>
    <dbReference type="NCBI Taxonomy" id="59557"/>
    <lineage>
        <taxon>Eukaryota</taxon>
        <taxon>Fungi</taxon>
        <taxon>Dikarya</taxon>
        <taxon>Ascomycota</taxon>
        <taxon>Pezizomycotina</taxon>
        <taxon>Pezizomycetes</taxon>
        <taxon>Pezizales</taxon>
        <taxon>Tuberaceae</taxon>
        <taxon>Tuber</taxon>
    </lineage>
</organism>
<evidence type="ECO:0000256" key="1">
    <source>
        <dbReference type="SAM" id="MobiDB-lite"/>
    </source>
</evidence>
<sequence>MDSELLAHQARAAVDTLTAQLRSLENEQTALLHSLQLTSTTLSTLPAYNSIAPTFSQIPVYESKLARLKSAMAAQAREVDELKRRAREAHERRRRNLKRIEETRRGERERDRTVLKAQTRPVEGEENGDNKERDDGEVTPEGEIKRGGTSVGGPSREGVIKTVKRKKKVRQAEIQ</sequence>
<dbReference type="EMBL" id="LN890956">
    <property type="protein sequence ID" value="CUS14730.1"/>
    <property type="molecule type" value="Genomic_DNA"/>
</dbReference>
<feature type="compositionally biased region" description="Basic and acidic residues" evidence="1">
    <location>
        <begin position="128"/>
        <end position="146"/>
    </location>
</feature>
<gene>
    <name evidence="2" type="ORF">GSTUAT00001255001</name>
</gene>
<accession>A0A292Q7P8</accession>
<dbReference type="Pfam" id="PF14712">
    <property type="entry name" value="Snapin_Pallidin"/>
    <property type="match status" value="1"/>
</dbReference>
<protein>
    <submittedName>
        <fullName evidence="2">Uncharacterized protein</fullName>
    </submittedName>
</protein>
<dbReference type="Proteomes" id="UP001412239">
    <property type="component" value="Unassembled WGS sequence"/>
</dbReference>
<dbReference type="AlphaFoldDB" id="A0A292Q7P8"/>
<feature type="compositionally biased region" description="Basic and acidic residues" evidence="1">
    <location>
        <begin position="98"/>
        <end position="114"/>
    </location>
</feature>
<keyword evidence="3" id="KW-1185">Reference proteome</keyword>